<dbReference type="Proteomes" id="UP000321328">
    <property type="component" value="Unassembled WGS sequence"/>
</dbReference>
<comment type="caution">
    <text evidence="3">The sequence shown here is derived from an EMBL/GenBank/DDBJ whole genome shotgun (WGS) entry which is preliminary data.</text>
</comment>
<reference evidence="3 4" key="1">
    <citation type="submission" date="2019-07" db="EMBL/GenBank/DDBJ databases">
        <title>Whole genome shotgun sequence of Pseudonocardia asaccharolytica NBRC 16224.</title>
        <authorList>
            <person name="Hosoyama A."/>
            <person name="Uohara A."/>
            <person name="Ohji S."/>
            <person name="Ichikawa N."/>
        </authorList>
    </citation>
    <scope>NUCLEOTIDE SEQUENCE [LARGE SCALE GENOMIC DNA]</scope>
    <source>
        <strain evidence="3 4">NBRC 16224</strain>
    </source>
</reference>
<sequence length="225" mass="25179">MHTSTMVADQIALHEALGGGTDAVLIAHDWGAVGAWGAVGKEPGRWRRCVILNIPLFAIFGENIVTYDQIKKSFYFWYFQMQRVCEEVIAADDFAFIDRIWGDWSPGYDAAEDLPKVKECIRDPAHFQAALGYYWGQFDPSRFGSPEWVAEQAAAWGADITQPTLYLHGTQDGCHGMTQEQVDRVPRHCGAGSQSELIEGVGHFLMVERPTDINKRILGFLERAA</sequence>
<evidence type="ECO:0000259" key="2">
    <source>
        <dbReference type="Pfam" id="PF12697"/>
    </source>
</evidence>
<accession>A0A511CVZ3</accession>
<dbReference type="PANTHER" id="PTHR43329">
    <property type="entry name" value="EPOXIDE HYDROLASE"/>
    <property type="match status" value="1"/>
</dbReference>
<evidence type="ECO:0000256" key="1">
    <source>
        <dbReference type="ARBA" id="ARBA00022801"/>
    </source>
</evidence>
<feature type="domain" description="AB hydrolase-1" evidence="2">
    <location>
        <begin position="7"/>
        <end position="213"/>
    </location>
</feature>
<protein>
    <recommendedName>
        <fullName evidence="2">AB hydrolase-1 domain-containing protein</fullName>
    </recommendedName>
</protein>
<dbReference type="InterPro" id="IPR029058">
    <property type="entry name" value="AB_hydrolase_fold"/>
</dbReference>
<dbReference type="Gene3D" id="3.40.50.1820">
    <property type="entry name" value="alpha/beta hydrolase"/>
    <property type="match status" value="1"/>
</dbReference>
<dbReference type="InterPro" id="IPR000639">
    <property type="entry name" value="Epox_hydrolase-like"/>
</dbReference>
<dbReference type="EMBL" id="BJVI01000002">
    <property type="protein sequence ID" value="GEL16403.1"/>
    <property type="molecule type" value="Genomic_DNA"/>
</dbReference>
<dbReference type="AlphaFoldDB" id="A0A511CVZ3"/>
<dbReference type="STRING" id="1123024.GCA_000423625_00492"/>
<dbReference type="Pfam" id="PF12697">
    <property type="entry name" value="Abhydrolase_6"/>
    <property type="match status" value="1"/>
</dbReference>
<dbReference type="InterPro" id="IPR000073">
    <property type="entry name" value="AB_hydrolase_1"/>
</dbReference>
<name>A0A511CVZ3_9PSEU</name>
<dbReference type="PRINTS" id="PR00412">
    <property type="entry name" value="EPOXHYDRLASE"/>
</dbReference>
<keyword evidence="4" id="KW-1185">Reference proteome</keyword>
<evidence type="ECO:0000313" key="3">
    <source>
        <dbReference type="EMBL" id="GEL16403.1"/>
    </source>
</evidence>
<organism evidence="3 4">
    <name type="scientific">Pseudonocardia asaccharolytica DSM 44247 = NBRC 16224</name>
    <dbReference type="NCBI Taxonomy" id="1123024"/>
    <lineage>
        <taxon>Bacteria</taxon>
        <taxon>Bacillati</taxon>
        <taxon>Actinomycetota</taxon>
        <taxon>Actinomycetes</taxon>
        <taxon>Pseudonocardiales</taxon>
        <taxon>Pseudonocardiaceae</taxon>
        <taxon>Pseudonocardia</taxon>
    </lineage>
</organism>
<proteinExistence type="predicted"/>
<evidence type="ECO:0000313" key="4">
    <source>
        <dbReference type="Proteomes" id="UP000321328"/>
    </source>
</evidence>
<keyword evidence="1" id="KW-0378">Hydrolase</keyword>
<dbReference type="GO" id="GO:0016787">
    <property type="term" value="F:hydrolase activity"/>
    <property type="evidence" value="ECO:0007669"/>
    <property type="project" value="UniProtKB-KW"/>
</dbReference>
<gene>
    <name evidence="3" type="ORF">PA7_02400</name>
</gene>
<dbReference type="SUPFAM" id="SSF53474">
    <property type="entry name" value="alpha/beta-Hydrolases"/>
    <property type="match status" value="1"/>
</dbReference>